<dbReference type="AlphaFoldDB" id="A0A0K0E6C9"/>
<dbReference type="InterPro" id="IPR005331">
    <property type="entry name" value="Sulfotransferase"/>
</dbReference>
<dbReference type="GO" id="GO:1902884">
    <property type="term" value="P:positive regulation of response to oxidative stress"/>
    <property type="evidence" value="ECO:0007669"/>
    <property type="project" value="InterPro"/>
</dbReference>
<dbReference type="GO" id="GO:0016020">
    <property type="term" value="C:membrane"/>
    <property type="evidence" value="ECO:0007669"/>
    <property type="project" value="InterPro"/>
</dbReference>
<name>A0A0K0E6C9_STRER</name>
<accession>A0A0K0E6C9</accession>
<dbReference type="InterPro" id="IPR007669">
    <property type="entry name" value="Chst-1-like"/>
</dbReference>
<proteinExistence type="predicted"/>
<dbReference type="Pfam" id="PF03567">
    <property type="entry name" value="Sulfotransfer_2"/>
    <property type="match status" value="1"/>
</dbReference>
<protein>
    <submittedName>
        <fullName evidence="1">Zn_Tnp_IS91 domain-containing protein</fullName>
    </submittedName>
</protein>
<organism evidence="1">
    <name type="scientific">Strongyloides stercoralis</name>
    <name type="common">Threadworm</name>
    <dbReference type="NCBI Taxonomy" id="6248"/>
    <lineage>
        <taxon>Eukaryota</taxon>
        <taxon>Metazoa</taxon>
        <taxon>Ecdysozoa</taxon>
        <taxon>Nematoda</taxon>
        <taxon>Chromadorea</taxon>
        <taxon>Rhabditida</taxon>
        <taxon>Tylenchina</taxon>
        <taxon>Panagrolaimomorpha</taxon>
        <taxon>Strongyloidoidea</taxon>
        <taxon>Strongyloididae</taxon>
        <taxon>Strongyloides</taxon>
    </lineage>
</organism>
<dbReference type="WBParaSite" id="SSTP_0000506000.1">
    <property type="protein sequence ID" value="SSTP_0000506000.1"/>
    <property type="gene ID" value="SSTP_0000506000"/>
</dbReference>
<evidence type="ECO:0000313" key="1">
    <source>
        <dbReference type="WBParaSite" id="SSTP_0000506000.1"/>
    </source>
</evidence>
<reference evidence="1" key="1">
    <citation type="submission" date="2015-08" db="UniProtKB">
        <authorList>
            <consortium name="WormBaseParasite"/>
        </authorList>
    </citation>
    <scope>IDENTIFICATION</scope>
</reference>
<dbReference type="GO" id="GO:0047756">
    <property type="term" value="F:chondroitin 4-sulfotransferase activity"/>
    <property type="evidence" value="ECO:0007669"/>
    <property type="project" value="InterPro"/>
</dbReference>
<dbReference type="GO" id="GO:0050650">
    <property type="term" value="P:chondroitin sulfate proteoglycan biosynthetic process"/>
    <property type="evidence" value="ECO:0007669"/>
    <property type="project" value="InterPro"/>
</dbReference>
<dbReference type="PANTHER" id="PTHR22900">
    <property type="entry name" value="PROTEIN CBG14245-RELATED"/>
    <property type="match status" value="1"/>
</dbReference>
<dbReference type="PANTHER" id="PTHR22900:SF5">
    <property type="entry name" value="PROTEIN CBG14245"/>
    <property type="match status" value="1"/>
</dbReference>
<sequence>MKEMKKILQIVKWMVKIMIMQKILKKFMEFVRNPIDRLISGYMHLCYYGYTENDHYCFGCNKNFTCFVNMLEKRLWQIINNEPSPFKIGKELGYSYHFYPQTWHCDYYKNQHIYTYIKYDSSDKDSFTKNIAKALKKSNISNDTITFITKKIYEIRTQHVTISKNATTSYKNILYNNPLLLQKICSIYYYDFIKFGFDLPKECKN</sequence>